<keyword evidence="3" id="KW-1185">Reference proteome</keyword>
<sequence length="103" mass="10726">MSDWIQKAKDFVTGHPDQAQQGIDKAEELINERTGGKYADKIDQGTDKLKETLGLPPDDTAGPSEIPPATEPASEPVLPGTPNPNLPGAGGDITLGDPPAKQG</sequence>
<feature type="region of interest" description="Disordered" evidence="1">
    <location>
        <begin position="1"/>
        <end position="103"/>
    </location>
</feature>
<dbReference type="Pfam" id="PF14013">
    <property type="entry name" value="MT0933_antitox"/>
    <property type="match status" value="1"/>
</dbReference>
<dbReference type="EMBL" id="BAABIW010000005">
    <property type="protein sequence ID" value="GAA5017855.1"/>
    <property type="molecule type" value="Genomic_DNA"/>
</dbReference>
<protein>
    <recommendedName>
        <fullName evidence="4">Antitoxin protein of toxin-antitoxin system</fullName>
    </recommendedName>
</protein>
<dbReference type="RefSeq" id="WP_345505783.1">
    <property type="nucleotide sequence ID" value="NZ_BAABIW010000005.1"/>
</dbReference>
<proteinExistence type="predicted"/>
<accession>A0ABP9J1N7</accession>
<evidence type="ECO:0000313" key="2">
    <source>
        <dbReference type="EMBL" id="GAA5017855.1"/>
    </source>
</evidence>
<organism evidence="2 3">
    <name type="scientific">Terrabacter aeriphilus</name>
    <dbReference type="NCBI Taxonomy" id="515662"/>
    <lineage>
        <taxon>Bacteria</taxon>
        <taxon>Bacillati</taxon>
        <taxon>Actinomycetota</taxon>
        <taxon>Actinomycetes</taxon>
        <taxon>Micrococcales</taxon>
        <taxon>Intrasporangiaceae</taxon>
        <taxon>Terrabacter</taxon>
    </lineage>
</organism>
<evidence type="ECO:0008006" key="4">
    <source>
        <dbReference type="Google" id="ProtNLM"/>
    </source>
</evidence>
<dbReference type="Proteomes" id="UP001500427">
    <property type="component" value="Unassembled WGS sequence"/>
</dbReference>
<reference evidence="3" key="1">
    <citation type="journal article" date="2019" name="Int. J. Syst. Evol. Microbiol.">
        <title>The Global Catalogue of Microorganisms (GCM) 10K type strain sequencing project: providing services to taxonomists for standard genome sequencing and annotation.</title>
        <authorList>
            <consortium name="The Broad Institute Genomics Platform"/>
            <consortium name="The Broad Institute Genome Sequencing Center for Infectious Disease"/>
            <person name="Wu L."/>
            <person name="Ma J."/>
        </authorList>
    </citation>
    <scope>NUCLEOTIDE SEQUENCE [LARGE SCALE GENOMIC DNA]</scope>
    <source>
        <strain evidence="3">JCM 17687</strain>
    </source>
</reference>
<evidence type="ECO:0000256" key="1">
    <source>
        <dbReference type="SAM" id="MobiDB-lite"/>
    </source>
</evidence>
<feature type="compositionally biased region" description="Basic and acidic residues" evidence="1">
    <location>
        <begin position="1"/>
        <end position="12"/>
    </location>
</feature>
<gene>
    <name evidence="2" type="ORF">GCM10023258_04350</name>
</gene>
<evidence type="ECO:0000313" key="3">
    <source>
        <dbReference type="Proteomes" id="UP001500427"/>
    </source>
</evidence>
<dbReference type="InterPro" id="IPR028037">
    <property type="entry name" value="Antitoxin_Rv0909/MT0933"/>
</dbReference>
<name>A0ABP9J1N7_9MICO</name>
<feature type="compositionally biased region" description="Basic and acidic residues" evidence="1">
    <location>
        <begin position="24"/>
        <end position="51"/>
    </location>
</feature>
<comment type="caution">
    <text evidence="2">The sequence shown here is derived from an EMBL/GenBank/DDBJ whole genome shotgun (WGS) entry which is preliminary data.</text>
</comment>